<keyword evidence="2" id="KW-0812">Transmembrane</keyword>
<gene>
    <name evidence="3" type="ORF">ONZ51_g6084</name>
</gene>
<keyword evidence="2" id="KW-1133">Transmembrane helix</keyword>
<evidence type="ECO:0000313" key="3">
    <source>
        <dbReference type="EMBL" id="KAJ8481305.1"/>
    </source>
</evidence>
<dbReference type="EMBL" id="JAPEVG010000140">
    <property type="protein sequence ID" value="KAJ8481305.1"/>
    <property type="molecule type" value="Genomic_DNA"/>
</dbReference>
<dbReference type="Proteomes" id="UP001215151">
    <property type="component" value="Unassembled WGS sequence"/>
</dbReference>
<evidence type="ECO:0000313" key="4">
    <source>
        <dbReference type="Proteomes" id="UP001215151"/>
    </source>
</evidence>
<keyword evidence="2" id="KW-0472">Membrane</keyword>
<dbReference type="AlphaFoldDB" id="A0AAD7TST4"/>
<accession>A0AAD7TST4</accession>
<keyword evidence="4" id="KW-1185">Reference proteome</keyword>
<evidence type="ECO:0000256" key="1">
    <source>
        <dbReference type="SAM" id="MobiDB-lite"/>
    </source>
</evidence>
<feature type="compositionally biased region" description="Low complexity" evidence="1">
    <location>
        <begin position="172"/>
        <end position="184"/>
    </location>
</feature>
<protein>
    <submittedName>
        <fullName evidence="3">Uncharacterized protein</fullName>
    </submittedName>
</protein>
<comment type="caution">
    <text evidence="3">The sequence shown here is derived from an EMBL/GenBank/DDBJ whole genome shotgun (WGS) entry which is preliminary data.</text>
</comment>
<reference evidence="3" key="1">
    <citation type="submission" date="2022-11" db="EMBL/GenBank/DDBJ databases">
        <title>Genome Sequence of Cubamyces cubensis.</title>
        <authorList>
            <person name="Buettner E."/>
        </authorList>
    </citation>
    <scope>NUCLEOTIDE SEQUENCE</scope>
    <source>
        <strain evidence="3">MPL-01</strain>
    </source>
</reference>
<name>A0AAD7TST4_9APHY</name>
<feature type="transmembrane region" description="Helical" evidence="2">
    <location>
        <begin position="204"/>
        <end position="228"/>
    </location>
</feature>
<organism evidence="3 4">
    <name type="scientific">Trametes cubensis</name>
    <dbReference type="NCBI Taxonomy" id="1111947"/>
    <lineage>
        <taxon>Eukaryota</taxon>
        <taxon>Fungi</taxon>
        <taxon>Dikarya</taxon>
        <taxon>Basidiomycota</taxon>
        <taxon>Agaricomycotina</taxon>
        <taxon>Agaricomycetes</taxon>
        <taxon>Polyporales</taxon>
        <taxon>Polyporaceae</taxon>
        <taxon>Trametes</taxon>
    </lineage>
</organism>
<proteinExistence type="predicted"/>
<feature type="region of interest" description="Disordered" evidence="1">
    <location>
        <begin position="239"/>
        <end position="275"/>
    </location>
</feature>
<sequence>MSVNRTIDDQRGDNVTGVVPLYLPGEAWNIGQMCNMCSIRPGDPIDPSQVFDGTWHDTTSLTNDTEPIIQVNFTGHAVYVYNIVINIVLDHEPDVATTTDLIFYVDDHHVAYYAETPRDNTSTPAVSYNKLVYSNTSLEQGEHILQIKTANQTKALTLFDYVVYSTYEDDAQLPPSSLSQPSQPVETSHTGLGDPQTDAHAPTLGIIAGGAVGGAVVVIVAACMLYALHAHRARRRKARFGRITSRSSHSGAPQDADAIDGEGCSAKPTMPEEPRSSLYSRIVGRAWSPPWAPSSVVSSSGGASFAQVERRALLVGKIQSLQARLHELRCARASKGGRGAESSCPSAVESSLSTMLVGLQQELSTMSTELRLEDRY</sequence>
<feature type="region of interest" description="Disordered" evidence="1">
    <location>
        <begin position="171"/>
        <end position="197"/>
    </location>
</feature>
<evidence type="ECO:0000256" key="2">
    <source>
        <dbReference type="SAM" id="Phobius"/>
    </source>
</evidence>